<evidence type="ECO:0000313" key="2">
    <source>
        <dbReference type="EMBL" id="ADL55263.1"/>
    </source>
</evidence>
<dbReference type="HOGENOM" id="CLU_341240_0_0_4"/>
<name>D9SFG6_GALCS</name>
<dbReference type="Gene3D" id="1.25.40.10">
    <property type="entry name" value="Tetratricopeptide repeat domain"/>
    <property type="match status" value="1"/>
</dbReference>
<gene>
    <name evidence="2" type="ordered locus">Galf_1235</name>
</gene>
<dbReference type="InterPro" id="IPR027417">
    <property type="entry name" value="P-loop_NTPase"/>
</dbReference>
<dbReference type="AlphaFoldDB" id="D9SFG6"/>
<dbReference type="Gene3D" id="3.40.50.10140">
    <property type="entry name" value="Toll/interleukin-1 receptor homology (TIR) domain"/>
    <property type="match status" value="1"/>
</dbReference>
<dbReference type="InterPro" id="IPR019734">
    <property type="entry name" value="TPR_rpt"/>
</dbReference>
<dbReference type="SUPFAM" id="SSF48452">
    <property type="entry name" value="TPR-like"/>
    <property type="match status" value="1"/>
</dbReference>
<dbReference type="KEGG" id="gca:Galf_1235"/>
<evidence type="ECO:0000313" key="3">
    <source>
        <dbReference type="Proteomes" id="UP000001235"/>
    </source>
</evidence>
<proteinExistence type="predicted"/>
<dbReference type="EMBL" id="CP002159">
    <property type="protein sequence ID" value="ADL55263.1"/>
    <property type="molecule type" value="Genomic_DNA"/>
</dbReference>
<dbReference type="InterPro" id="IPR000157">
    <property type="entry name" value="TIR_dom"/>
</dbReference>
<evidence type="ECO:0000259" key="1">
    <source>
        <dbReference type="SMART" id="SM00255"/>
    </source>
</evidence>
<dbReference type="InterPro" id="IPR011990">
    <property type="entry name" value="TPR-like_helical_dom_sf"/>
</dbReference>
<accession>D9SFG6</accession>
<dbReference type="SUPFAM" id="SSF52540">
    <property type="entry name" value="P-loop containing nucleoside triphosphate hydrolases"/>
    <property type="match status" value="1"/>
</dbReference>
<keyword evidence="3" id="KW-1185">Reference proteome</keyword>
<dbReference type="OrthoDB" id="5149141at2"/>
<dbReference type="GO" id="GO:0007165">
    <property type="term" value="P:signal transduction"/>
    <property type="evidence" value="ECO:0007669"/>
    <property type="project" value="InterPro"/>
</dbReference>
<feature type="domain" description="TIR" evidence="1">
    <location>
        <begin position="1"/>
        <end position="134"/>
    </location>
</feature>
<dbReference type="SUPFAM" id="SSF52200">
    <property type="entry name" value="Toll/Interleukin receptor TIR domain"/>
    <property type="match status" value="1"/>
</dbReference>
<dbReference type="RefSeq" id="WP_013293202.1">
    <property type="nucleotide sequence ID" value="NC_014394.1"/>
</dbReference>
<dbReference type="SMART" id="SM00255">
    <property type="entry name" value="TIR"/>
    <property type="match status" value="1"/>
</dbReference>
<dbReference type="InterPro" id="IPR035897">
    <property type="entry name" value="Toll_tir_struct_dom_sf"/>
</dbReference>
<dbReference type="STRING" id="395494.Galf_1235"/>
<dbReference type="Proteomes" id="UP000001235">
    <property type="component" value="Chromosome"/>
</dbReference>
<protein>
    <recommendedName>
        <fullName evidence="1">TIR domain-containing protein</fullName>
    </recommendedName>
</protein>
<dbReference type="SMART" id="SM00028">
    <property type="entry name" value="TPR"/>
    <property type="match status" value="3"/>
</dbReference>
<dbReference type="Pfam" id="PF13676">
    <property type="entry name" value="TIR_2"/>
    <property type="match status" value="1"/>
</dbReference>
<dbReference type="eggNOG" id="COG0457">
    <property type="taxonomic scope" value="Bacteria"/>
</dbReference>
<reference evidence="2 3" key="1">
    <citation type="submission" date="2010-08" db="EMBL/GenBank/DDBJ databases">
        <title>Complete sequence of Gallionella capsiferriformans ES-2.</title>
        <authorList>
            <consortium name="US DOE Joint Genome Institute"/>
            <person name="Lucas S."/>
            <person name="Copeland A."/>
            <person name="Lapidus A."/>
            <person name="Cheng J.-F."/>
            <person name="Bruce D."/>
            <person name="Goodwin L."/>
            <person name="Pitluck S."/>
            <person name="Chertkov O."/>
            <person name="Davenport K.W."/>
            <person name="Detter J.C."/>
            <person name="Han C."/>
            <person name="Tapia R."/>
            <person name="Land M."/>
            <person name="Hauser L."/>
            <person name="Chang Y.-J."/>
            <person name="Jeffries C."/>
            <person name="Kyrpides N."/>
            <person name="Ivanova N."/>
            <person name="Mikhailova N."/>
            <person name="Shelobolina E.S."/>
            <person name="Picardal F."/>
            <person name="Roden E."/>
            <person name="Emerson D."/>
            <person name="Woyke T."/>
        </authorList>
    </citation>
    <scope>NUCLEOTIDE SEQUENCE [LARGE SCALE GENOMIC DNA]</scope>
    <source>
        <strain evidence="2 3">ES-2</strain>
    </source>
</reference>
<organism evidence="2 3">
    <name type="scientific">Gallionella capsiferriformans (strain ES-2)</name>
    <name type="common">Gallionella ferruginea capsiferriformans (strain ES-2)</name>
    <dbReference type="NCBI Taxonomy" id="395494"/>
    <lineage>
        <taxon>Bacteria</taxon>
        <taxon>Pseudomonadati</taxon>
        <taxon>Pseudomonadota</taxon>
        <taxon>Betaproteobacteria</taxon>
        <taxon>Nitrosomonadales</taxon>
        <taxon>Gallionellaceae</taxon>
        <taxon>Gallionella</taxon>
    </lineage>
</organism>
<sequence length="831" mass="94223">MKRAFLSHSFLDKEFVRAVALDLGRQFCLFDEQVFDTGESFKQSIEKHLDDSSIFVLFASTASLKSIWVDFEIEEAWYRRLEGRLSQTLVFITDTSISHDDLPPWLKRAKVSRVNVAKIVAREIRQHLEEMLRVEQHPYFEGRTEDLGRLQKLMRPIAEPAPRVLAIYGLPSIGRKTFIKKAAQLMLSFNRAITIQIGESDKLQDIAIKAANILEPFATKAGFDNIVSRIRSESKDQLVNRLLSDLRVAVSNKEIPVLIDDGGVFTQEGYFTETAKTIIDAIKGQDDLYTFLVSTRKPVDTLPSLQLKPLEIDDVKRLIGQISASQSLTPPQISELAEYVNGYPPSAYYAIELVKAYGINAVLADKHRLVQFKATIFVKYLASRLLTEHQKSILVMLAQYSPIPMQILVDTQNRSPSELAGDIMQLVDHSLVIPNETGLYSIAGPIVDAVSSEFRAFEVDHKKVYESLKALLSDESQELPRLDLYRLFFKASIRSNAKDGAAFHMTNDLIKLVEDYYHAGEYKPCIAVAKLAINEDAQSFTAHDYLIRSLVQEEEWQAAETEIRNLEKFSQSRDIYFLTGFLNRKKGNFVTAIDNFLKAEKLGRTGAALKREIASCYFHNDQLPEAKRYVHEALSRNSDNRFVLDIAIQIAVREGDEQTARTLLERLSAFDTPSFVKHRLSTIELSFGTLKNALNAAIDSVNLADSENKKPKFGMLAQLINCYTRTGQYSEAENTLSRLSRIYSNQRPDIRAGLECRIEIERKHFPRALSILENIGNKSQIYLAMRRDAIDGILNGVVNDDQRIKYEQELAALNAQLNTYDPNGAWLTLIR</sequence>